<dbReference type="InterPro" id="IPR000246">
    <property type="entry name" value="Peptidase_T2"/>
</dbReference>
<protein>
    <recommendedName>
        <fullName evidence="2">Asparaginase</fullName>
    </recommendedName>
</protein>
<evidence type="ECO:0008006" key="2">
    <source>
        <dbReference type="Google" id="ProtNLM"/>
    </source>
</evidence>
<dbReference type="SUPFAM" id="SSF56235">
    <property type="entry name" value="N-terminal nucleophile aminohydrolases (Ntn hydrolases)"/>
    <property type="match status" value="1"/>
</dbReference>
<gene>
    <name evidence="1" type="ORF">METZ01_LOCUS325568</name>
</gene>
<dbReference type="Pfam" id="PF01112">
    <property type="entry name" value="Asparaginase_2"/>
    <property type="match status" value="1"/>
</dbReference>
<dbReference type="AlphaFoldDB" id="A0A382PH48"/>
<dbReference type="GO" id="GO:0016787">
    <property type="term" value="F:hydrolase activity"/>
    <property type="evidence" value="ECO:0007669"/>
    <property type="project" value="InterPro"/>
</dbReference>
<organism evidence="1">
    <name type="scientific">marine metagenome</name>
    <dbReference type="NCBI Taxonomy" id="408172"/>
    <lineage>
        <taxon>unclassified sequences</taxon>
        <taxon>metagenomes</taxon>
        <taxon>ecological metagenomes</taxon>
    </lineage>
</organism>
<proteinExistence type="predicted"/>
<feature type="non-terminal residue" evidence="1">
    <location>
        <position position="140"/>
    </location>
</feature>
<dbReference type="PANTHER" id="PTHR10188:SF13">
    <property type="entry name" value="ISOASPARTYL PEPTIDASE_L-ASPARAGINASE 2-RELATED"/>
    <property type="match status" value="1"/>
</dbReference>
<dbReference type="PANTHER" id="PTHR10188">
    <property type="entry name" value="L-ASPARAGINASE"/>
    <property type="match status" value="1"/>
</dbReference>
<reference evidence="1" key="1">
    <citation type="submission" date="2018-05" db="EMBL/GenBank/DDBJ databases">
        <authorList>
            <person name="Lanie J.A."/>
            <person name="Ng W.-L."/>
            <person name="Kazmierczak K.M."/>
            <person name="Andrzejewski T.M."/>
            <person name="Davidsen T.M."/>
            <person name="Wayne K.J."/>
            <person name="Tettelin H."/>
            <person name="Glass J.I."/>
            <person name="Rusch D."/>
            <person name="Podicherti R."/>
            <person name="Tsui H.-C.T."/>
            <person name="Winkler M.E."/>
        </authorList>
    </citation>
    <scope>NUCLEOTIDE SEQUENCE</scope>
</reference>
<dbReference type="EMBL" id="UINC01107383">
    <property type="protein sequence ID" value="SVC72714.1"/>
    <property type="molecule type" value="Genomic_DNA"/>
</dbReference>
<dbReference type="InterPro" id="IPR029055">
    <property type="entry name" value="Ntn_hydrolases_N"/>
</dbReference>
<accession>A0A382PH48</accession>
<evidence type="ECO:0000313" key="1">
    <source>
        <dbReference type="EMBL" id="SVC72714.1"/>
    </source>
</evidence>
<sequence>MIRSGIVAHGGVGSSSEWNDGCERAAKEGFSILSSGGTSLDAVQAAAIILENDGRFNAGSGSILRLDGKTMEMDASIMDSEGKMGAVAALQAVRNPIRVAREVMNTPHILFAGEGANRFARQRGVAEPHPGANEEAVRRF</sequence>
<name>A0A382PH48_9ZZZZ</name>